<keyword evidence="3" id="KW-1185">Reference proteome</keyword>
<dbReference type="PANTHER" id="PTHR47074:SF11">
    <property type="entry name" value="REVERSE TRANSCRIPTASE-LIKE PROTEIN"/>
    <property type="match status" value="1"/>
</dbReference>
<proteinExistence type="predicted"/>
<dbReference type="EMBL" id="CM017691">
    <property type="protein sequence ID" value="TYH22338.1"/>
    <property type="molecule type" value="Genomic_DNA"/>
</dbReference>
<protein>
    <recommendedName>
        <fullName evidence="4">RNase H type-1 domain-containing protein</fullName>
    </recommendedName>
</protein>
<sequence>MESLSMLLLILLETLIEENLHSLWLHRNFFVWKSINASYHTIILVEDRFLQDWTEARCIIDCVQQSTTVRMTSNGRWIRPNQDCFKCNVDAMMHATAFIQGFSYLFPFTLDPCMAELLAIQEILLWLKDEHFDNVLIELYCKYAIAALCLSTLNFSEFGVILQDCVMLKSFFQLLPYTGHDELLIRQITSLLE</sequence>
<evidence type="ECO:0000256" key="1">
    <source>
        <dbReference type="SAM" id="SignalP"/>
    </source>
</evidence>
<accession>A0A5D2GX94</accession>
<name>A0A5D2GX94_GOSDA</name>
<reference evidence="2 3" key="1">
    <citation type="submission" date="2019-06" db="EMBL/GenBank/DDBJ databases">
        <title>WGS assembly of Gossypium darwinii.</title>
        <authorList>
            <person name="Chen Z.J."/>
            <person name="Sreedasyam A."/>
            <person name="Ando A."/>
            <person name="Song Q."/>
            <person name="De L."/>
            <person name="Hulse-Kemp A."/>
            <person name="Ding M."/>
            <person name="Ye W."/>
            <person name="Kirkbride R."/>
            <person name="Jenkins J."/>
            <person name="Plott C."/>
            <person name="Lovell J."/>
            <person name="Lin Y.-M."/>
            <person name="Vaughn R."/>
            <person name="Liu B."/>
            <person name="Li W."/>
            <person name="Simpson S."/>
            <person name="Scheffler B."/>
            <person name="Saski C."/>
            <person name="Grover C."/>
            <person name="Hu G."/>
            <person name="Conover J."/>
            <person name="Carlson J."/>
            <person name="Shu S."/>
            <person name="Boston L."/>
            <person name="Williams M."/>
            <person name="Peterson D."/>
            <person name="Mcgee K."/>
            <person name="Jones D."/>
            <person name="Wendel J."/>
            <person name="Stelly D."/>
            <person name="Grimwood J."/>
            <person name="Schmutz J."/>
        </authorList>
    </citation>
    <scope>NUCLEOTIDE SEQUENCE [LARGE SCALE GENOMIC DNA]</scope>
    <source>
        <strain evidence="2">1808015.09</strain>
    </source>
</reference>
<evidence type="ECO:0000313" key="2">
    <source>
        <dbReference type="EMBL" id="TYH22338.1"/>
    </source>
</evidence>
<dbReference type="PANTHER" id="PTHR47074">
    <property type="entry name" value="BNAC02G40300D PROTEIN"/>
    <property type="match status" value="1"/>
</dbReference>
<gene>
    <name evidence="2" type="ORF">ES288_A04G120400v1</name>
</gene>
<dbReference type="InterPro" id="IPR052929">
    <property type="entry name" value="RNase_H-like_EbsB-rel"/>
</dbReference>
<keyword evidence="1" id="KW-0732">Signal</keyword>
<feature type="signal peptide" evidence="1">
    <location>
        <begin position="1"/>
        <end position="22"/>
    </location>
</feature>
<dbReference type="Proteomes" id="UP000323506">
    <property type="component" value="Chromosome A04"/>
</dbReference>
<evidence type="ECO:0008006" key="4">
    <source>
        <dbReference type="Google" id="ProtNLM"/>
    </source>
</evidence>
<evidence type="ECO:0000313" key="3">
    <source>
        <dbReference type="Proteomes" id="UP000323506"/>
    </source>
</evidence>
<dbReference type="AlphaFoldDB" id="A0A5D2GX94"/>
<organism evidence="2 3">
    <name type="scientific">Gossypium darwinii</name>
    <name type="common">Darwin's cotton</name>
    <name type="synonym">Gossypium barbadense var. darwinii</name>
    <dbReference type="NCBI Taxonomy" id="34276"/>
    <lineage>
        <taxon>Eukaryota</taxon>
        <taxon>Viridiplantae</taxon>
        <taxon>Streptophyta</taxon>
        <taxon>Embryophyta</taxon>
        <taxon>Tracheophyta</taxon>
        <taxon>Spermatophyta</taxon>
        <taxon>Magnoliopsida</taxon>
        <taxon>eudicotyledons</taxon>
        <taxon>Gunneridae</taxon>
        <taxon>Pentapetalae</taxon>
        <taxon>rosids</taxon>
        <taxon>malvids</taxon>
        <taxon>Malvales</taxon>
        <taxon>Malvaceae</taxon>
        <taxon>Malvoideae</taxon>
        <taxon>Gossypium</taxon>
    </lineage>
</organism>
<feature type="chain" id="PRO_5022855942" description="RNase H type-1 domain-containing protein" evidence="1">
    <location>
        <begin position="23"/>
        <end position="193"/>
    </location>
</feature>